<keyword evidence="2" id="KW-0238">DNA-binding</keyword>
<evidence type="ECO:0000256" key="2">
    <source>
        <dbReference type="ARBA" id="ARBA00023125"/>
    </source>
</evidence>
<evidence type="ECO:0000256" key="1">
    <source>
        <dbReference type="ARBA" id="ARBA00023015"/>
    </source>
</evidence>
<dbReference type="Proteomes" id="UP001623232">
    <property type="component" value="Chromosome"/>
</dbReference>
<dbReference type="PANTHER" id="PTHR44688">
    <property type="entry name" value="DNA-BINDING TRANSCRIPTIONAL ACTIVATOR DEVR_DOSR"/>
    <property type="match status" value="1"/>
</dbReference>
<dbReference type="PANTHER" id="PTHR44688:SF16">
    <property type="entry name" value="DNA-BINDING TRANSCRIPTIONAL ACTIVATOR DEVR_DOSR"/>
    <property type="match status" value="1"/>
</dbReference>
<dbReference type="SUPFAM" id="SSF46894">
    <property type="entry name" value="C-terminal effector domain of the bipartite response regulators"/>
    <property type="match status" value="1"/>
</dbReference>
<feature type="domain" description="HTH luxR-type" evidence="4">
    <location>
        <begin position="194"/>
        <end position="259"/>
    </location>
</feature>
<dbReference type="RefSeq" id="WP_406647169.1">
    <property type="nucleotide sequence ID" value="NZ_CP123584.1"/>
</dbReference>
<dbReference type="CDD" id="cd06170">
    <property type="entry name" value="LuxR_C_like"/>
    <property type="match status" value="1"/>
</dbReference>
<accession>A0ABZ2XUW5</accession>
<proteinExistence type="predicted"/>
<dbReference type="PRINTS" id="PR00038">
    <property type="entry name" value="HTHLUXR"/>
</dbReference>
<keyword evidence="3" id="KW-0804">Transcription</keyword>
<keyword evidence="1" id="KW-0805">Transcription regulation</keyword>
<dbReference type="Gene3D" id="1.10.10.10">
    <property type="entry name" value="Winged helix-like DNA-binding domain superfamily/Winged helix DNA-binding domain"/>
    <property type="match status" value="1"/>
</dbReference>
<dbReference type="InterPro" id="IPR036388">
    <property type="entry name" value="WH-like_DNA-bd_sf"/>
</dbReference>
<dbReference type="InterPro" id="IPR016032">
    <property type="entry name" value="Sig_transdc_resp-reg_C-effctor"/>
</dbReference>
<evidence type="ECO:0000259" key="4">
    <source>
        <dbReference type="PROSITE" id="PS50043"/>
    </source>
</evidence>
<gene>
    <name evidence="5" type="ORF">QEZ52_01045</name>
</gene>
<protein>
    <submittedName>
        <fullName evidence="5">Helix-turn-helix transcriptional regulator</fullName>
    </submittedName>
</protein>
<dbReference type="Pfam" id="PF00196">
    <property type="entry name" value="GerE"/>
    <property type="match status" value="1"/>
</dbReference>
<dbReference type="PROSITE" id="PS50043">
    <property type="entry name" value="HTH_LUXR_2"/>
    <property type="match status" value="1"/>
</dbReference>
<keyword evidence="6" id="KW-1185">Reference proteome</keyword>
<organism evidence="5 6">
    <name type="scientific">Aliisedimentitalea scapharcae</name>
    <dbReference type="NCBI Taxonomy" id="1524259"/>
    <lineage>
        <taxon>Bacteria</taxon>
        <taxon>Pseudomonadati</taxon>
        <taxon>Pseudomonadota</taxon>
        <taxon>Alphaproteobacteria</taxon>
        <taxon>Rhodobacterales</taxon>
        <taxon>Roseobacteraceae</taxon>
        <taxon>Aliisedimentitalea</taxon>
    </lineage>
</organism>
<evidence type="ECO:0000256" key="3">
    <source>
        <dbReference type="ARBA" id="ARBA00023163"/>
    </source>
</evidence>
<dbReference type="InterPro" id="IPR000792">
    <property type="entry name" value="Tscrpt_reg_LuxR_C"/>
</dbReference>
<dbReference type="SMART" id="SM00421">
    <property type="entry name" value="HTH_LUXR"/>
    <property type="match status" value="1"/>
</dbReference>
<reference evidence="5 6" key="1">
    <citation type="submission" date="2023-04" db="EMBL/GenBank/DDBJ databases">
        <title>Complete genome sequence of Alisedimentitalea scapharcae.</title>
        <authorList>
            <person name="Rong J.-C."/>
            <person name="Yi M.-L."/>
            <person name="Zhao Q."/>
        </authorList>
    </citation>
    <scope>NUCLEOTIDE SEQUENCE [LARGE SCALE GENOMIC DNA]</scope>
    <source>
        <strain evidence="5 6">KCTC 42119</strain>
    </source>
</reference>
<sequence length="262" mass="29385">MSASGPELALAHAISAIGKADFQTLLYRWICLIGEIDNGAMIAFFKDRGPEAYFSEAQDRRVFANLDSHYLRGAYLLDPVYSLHVKHADEGLYRLIDISPDHFRRNEYFASYFRRTTLIDELIFLAHPAPGVTITICVGRDATSGRKFSARTITRLRETAPIVAALANAHWGNLRSETETDDLQVVEALRNRLSNELKISLSPRQSEIAFLVLQGHSSVSIGLTLGISPLTVKTIRKQLYRKCNISSQAELFSLLTPYLLRT</sequence>
<evidence type="ECO:0000313" key="5">
    <source>
        <dbReference type="EMBL" id="WZK89167.1"/>
    </source>
</evidence>
<evidence type="ECO:0000313" key="6">
    <source>
        <dbReference type="Proteomes" id="UP001623232"/>
    </source>
</evidence>
<dbReference type="EMBL" id="CP123584">
    <property type="protein sequence ID" value="WZK89167.1"/>
    <property type="molecule type" value="Genomic_DNA"/>
</dbReference>
<name>A0ABZ2XUW5_9RHOB</name>